<dbReference type="Gene3D" id="3.40.50.1980">
    <property type="entry name" value="Nitrogenase molybdenum iron protein domain"/>
    <property type="match status" value="2"/>
</dbReference>
<evidence type="ECO:0000313" key="10">
    <source>
        <dbReference type="Proteomes" id="UP000297638"/>
    </source>
</evidence>
<dbReference type="EMBL" id="PNQX01000001">
    <property type="protein sequence ID" value="PMQ21673.1"/>
    <property type="molecule type" value="Genomic_DNA"/>
</dbReference>
<feature type="chain" id="PRO_5033315750" evidence="5">
    <location>
        <begin position="31"/>
        <end position="322"/>
    </location>
</feature>
<dbReference type="PANTHER" id="PTHR30532:SF24">
    <property type="entry name" value="FERRIC ENTEROBACTIN-BINDING PERIPLASMIC PROTEIN FEPB"/>
    <property type="match status" value="1"/>
</dbReference>
<evidence type="ECO:0000313" key="7">
    <source>
        <dbReference type="EMBL" id="PMQ21673.1"/>
    </source>
</evidence>
<dbReference type="InterPro" id="IPR051313">
    <property type="entry name" value="Bact_iron-sidero_bind"/>
</dbReference>
<proteinExistence type="inferred from homology"/>
<reference evidence="7 9" key="1">
    <citation type="journal article" date="2017" name="Elife">
        <title>Extensive horizontal gene transfer in cheese-associated bacteria.</title>
        <authorList>
            <person name="Bonham K.S."/>
            <person name="Wolfe B.E."/>
            <person name="Dutton R.J."/>
        </authorList>
    </citation>
    <scope>NUCLEOTIDE SEQUENCE [LARGE SCALE GENOMIC DNA]</scope>
    <source>
        <strain evidence="7 9">JB182</strain>
    </source>
</reference>
<organism evidence="7 9">
    <name type="scientific">Glutamicibacter arilaitensis</name>
    <dbReference type="NCBI Taxonomy" id="256701"/>
    <lineage>
        <taxon>Bacteria</taxon>
        <taxon>Bacillati</taxon>
        <taxon>Actinomycetota</taxon>
        <taxon>Actinomycetes</taxon>
        <taxon>Micrococcales</taxon>
        <taxon>Micrococcaceae</taxon>
        <taxon>Glutamicibacter</taxon>
    </lineage>
</organism>
<comment type="subcellular location">
    <subcellularLocation>
        <location evidence="1">Cell envelope</location>
    </subcellularLocation>
</comment>
<feature type="signal peptide" evidence="5">
    <location>
        <begin position="1"/>
        <end position="30"/>
    </location>
</feature>
<dbReference type="InterPro" id="IPR006311">
    <property type="entry name" value="TAT_signal"/>
</dbReference>
<dbReference type="Proteomes" id="UP000235739">
    <property type="component" value="Unassembled WGS sequence"/>
</dbReference>
<gene>
    <name evidence="7" type="ORF">CIK84_09140</name>
    <name evidence="8" type="ORF">EXY26_13845</name>
</gene>
<evidence type="ECO:0000256" key="5">
    <source>
        <dbReference type="SAM" id="SignalP"/>
    </source>
</evidence>
<name>A0A2N7S6A2_9MICC</name>
<accession>A0A2N7S6A2</accession>
<dbReference type="PANTHER" id="PTHR30532">
    <property type="entry name" value="IRON III DICITRATE-BINDING PERIPLASMIC PROTEIN"/>
    <property type="match status" value="1"/>
</dbReference>
<evidence type="ECO:0000256" key="1">
    <source>
        <dbReference type="ARBA" id="ARBA00004196"/>
    </source>
</evidence>
<reference evidence="8 10" key="2">
    <citation type="submission" date="2019-03" db="EMBL/GenBank/DDBJ databases">
        <title>Glutamicibacter sp. LJH19 genome.</title>
        <authorList>
            <person name="Sinai Borker S."/>
            <person name="Kumar R."/>
        </authorList>
    </citation>
    <scope>NUCLEOTIDE SEQUENCE [LARGE SCALE GENOMIC DNA]</scope>
    <source>
        <strain evidence="8 10">LJH19</strain>
    </source>
</reference>
<keyword evidence="4 5" id="KW-0732">Signal</keyword>
<dbReference type="GO" id="GO:1901678">
    <property type="term" value="P:iron coordination entity transport"/>
    <property type="evidence" value="ECO:0007669"/>
    <property type="project" value="UniProtKB-ARBA"/>
</dbReference>
<comment type="caution">
    <text evidence="7">The sequence shown here is derived from an EMBL/GenBank/DDBJ whole genome shotgun (WGS) entry which is preliminary data.</text>
</comment>
<dbReference type="RefSeq" id="WP_102598153.1">
    <property type="nucleotide sequence ID" value="NZ_JABUYH010000058.1"/>
</dbReference>
<dbReference type="GO" id="GO:0030288">
    <property type="term" value="C:outer membrane-bounded periplasmic space"/>
    <property type="evidence" value="ECO:0007669"/>
    <property type="project" value="TreeGrafter"/>
</dbReference>
<evidence type="ECO:0000313" key="9">
    <source>
        <dbReference type="Proteomes" id="UP000235739"/>
    </source>
</evidence>
<dbReference type="Pfam" id="PF01497">
    <property type="entry name" value="Peripla_BP_2"/>
    <property type="match status" value="1"/>
</dbReference>
<comment type="similarity">
    <text evidence="2">Belongs to the bacterial solute-binding protein 8 family.</text>
</comment>
<evidence type="ECO:0000256" key="4">
    <source>
        <dbReference type="ARBA" id="ARBA00022729"/>
    </source>
</evidence>
<protein>
    <submittedName>
        <fullName evidence="7">ABC transporter substrate-binding protein</fullName>
    </submittedName>
</protein>
<dbReference type="InterPro" id="IPR002491">
    <property type="entry name" value="ABC_transptr_periplasmic_BD"/>
</dbReference>
<evidence type="ECO:0000313" key="8">
    <source>
        <dbReference type="EMBL" id="TFH55042.1"/>
    </source>
</evidence>
<evidence type="ECO:0000256" key="3">
    <source>
        <dbReference type="ARBA" id="ARBA00022448"/>
    </source>
</evidence>
<keyword evidence="3" id="KW-0813">Transport</keyword>
<dbReference type="PROSITE" id="PS51318">
    <property type="entry name" value="TAT"/>
    <property type="match status" value="1"/>
</dbReference>
<sequence length="322" mass="34288">MQPMTRRVFFGAASLAAALALAACSPSTQAASPSSGEASAAWSFTDSGYGKTISMDAAPQTLVTDSYSAAALWDYGIRPSGVFGYGLDESGSLALGSADPAEMTIIGQDGEFSLEKLLGLDPDLIVGFGNAEGTGWTWWDDKVQAEATATAPFLGIKFGNRPVLEVIEDYESLAKSLGGDIASQSAAKADYQAKLEQLRALAKDQPLRIIALNGYDDLYVGQKSLGQLALLDELGFDIVGQTEDSGWASMSWEKVADYPADVVLSYSGTAQQVKDHPVFASLPAVEASQVVEWDDKRPFTYSSYAQWFDELIAVLNTAKSLN</sequence>
<evidence type="ECO:0000259" key="6">
    <source>
        <dbReference type="PROSITE" id="PS50983"/>
    </source>
</evidence>
<dbReference type="PROSITE" id="PS51257">
    <property type="entry name" value="PROKAR_LIPOPROTEIN"/>
    <property type="match status" value="1"/>
</dbReference>
<dbReference type="Proteomes" id="UP000297638">
    <property type="component" value="Unassembled WGS sequence"/>
</dbReference>
<dbReference type="PROSITE" id="PS50983">
    <property type="entry name" value="FE_B12_PBP"/>
    <property type="match status" value="1"/>
</dbReference>
<feature type="domain" description="Fe/B12 periplasmic-binding" evidence="6">
    <location>
        <begin position="60"/>
        <end position="322"/>
    </location>
</feature>
<dbReference type="SUPFAM" id="SSF53807">
    <property type="entry name" value="Helical backbone' metal receptor"/>
    <property type="match status" value="1"/>
</dbReference>
<evidence type="ECO:0000256" key="2">
    <source>
        <dbReference type="ARBA" id="ARBA00008814"/>
    </source>
</evidence>
<dbReference type="EMBL" id="SPDS01000002">
    <property type="protein sequence ID" value="TFH55042.1"/>
    <property type="molecule type" value="Genomic_DNA"/>
</dbReference>
<dbReference type="AlphaFoldDB" id="A0A2N7S6A2"/>